<sequence>MVSKKLAALSQTQRERLAHLELRAFFTGECRRADIESRFGVKPAAATRDLGAYRDLAPHNLEYDSVSRCYRPTPNFKPVFEFSSDRVLSWLLQGFGDGLDLRLKKAAPCEGPGNLVRPNLEILAAVTRALCAKRPLKITYLSLSSGASTRVIVPVALADNGLRWHVRAFDRAKARFSDFVLTRITKTKEMLEEAREQELLPADEQWVRIVDLEIVPHPGVKWSAGVEADYAMEEGAIKLRTRAALAGYVLRRWTVDCSDNHSLDPRSHHLWLRNTPTLYGVESAVLAPGYLASDQVRVEDECD</sequence>
<dbReference type="InterPro" id="IPR016634">
    <property type="entry name" value="CapW-like"/>
</dbReference>
<dbReference type="KEGG" id="rbu:PG1C_04860"/>
<dbReference type="Proteomes" id="UP000061603">
    <property type="component" value="Chromosome"/>
</dbReference>
<feature type="domain" description="DNA-binding transcriptional repressor CapW winged helix-turn-helix" evidence="3">
    <location>
        <begin position="13"/>
        <end position="91"/>
    </location>
</feature>
<dbReference type="InterPro" id="IPR026881">
    <property type="entry name" value="WYL_dom"/>
</dbReference>
<dbReference type="Pfam" id="PF26107">
    <property type="entry name" value="BrxR_CTD"/>
    <property type="match status" value="1"/>
</dbReference>
<dbReference type="HOGENOM" id="CLU_054168_0_1_4"/>
<evidence type="ECO:0000259" key="3">
    <source>
        <dbReference type="Pfam" id="PF26109"/>
    </source>
</evidence>
<proteinExistence type="predicted"/>
<feature type="domain" description="DNA-binding transcriptional repressor CapW C-terminal dimerisation" evidence="2">
    <location>
        <begin position="209"/>
        <end position="277"/>
    </location>
</feature>
<keyword evidence="5" id="KW-1185">Reference proteome</keyword>
<organism evidence="4 5">
    <name type="scientific">Rugosibacter aromaticivorans</name>
    <dbReference type="NCBI Taxonomy" id="1565605"/>
    <lineage>
        <taxon>Bacteria</taxon>
        <taxon>Pseudomonadati</taxon>
        <taxon>Pseudomonadota</taxon>
        <taxon>Betaproteobacteria</taxon>
        <taxon>Nitrosomonadales</taxon>
        <taxon>Sterolibacteriaceae</taxon>
        <taxon>Rugosibacter</taxon>
    </lineage>
</organism>
<dbReference type="PROSITE" id="PS52050">
    <property type="entry name" value="WYL"/>
    <property type="match status" value="1"/>
</dbReference>
<dbReference type="STRING" id="1565605.PG1C_04860"/>
<accession>A0A0C5J2Z2</accession>
<reference evidence="4 5" key="1">
    <citation type="journal article" date="2015" name="Genome Announc.">
        <title>Complete Genome Sequence of a Novel Bacterium within the Family Rhodocyclaceae That Degrades Polycyclic Aromatic Hydrocarbons.</title>
        <authorList>
            <person name="Singleton D.R."/>
            <person name="Dickey A.N."/>
            <person name="Scholl E.H."/>
            <person name="Wright F.A."/>
            <person name="Aitken M.D."/>
        </authorList>
    </citation>
    <scope>NUCLEOTIDE SEQUENCE [LARGE SCALE GENOMIC DNA]</scope>
    <source>
        <strain evidence="5">PG1-Ca6</strain>
    </source>
</reference>
<dbReference type="Pfam" id="PF13280">
    <property type="entry name" value="WYL"/>
    <property type="match status" value="1"/>
</dbReference>
<dbReference type="InterPro" id="IPR059020">
    <property type="entry name" value="CapW_CTD"/>
</dbReference>
<dbReference type="PIRSF" id="PIRSF015558">
    <property type="entry name" value="Txn_reg_DeoR_prd"/>
    <property type="match status" value="1"/>
</dbReference>
<evidence type="ECO:0000259" key="1">
    <source>
        <dbReference type="Pfam" id="PF13280"/>
    </source>
</evidence>
<dbReference type="InterPro" id="IPR059019">
    <property type="entry name" value="WHD_CapW"/>
</dbReference>
<evidence type="ECO:0000259" key="2">
    <source>
        <dbReference type="Pfam" id="PF26107"/>
    </source>
</evidence>
<dbReference type="AlphaFoldDB" id="A0A0C5J2Z2"/>
<name>A0A0C5J2Z2_9PROT</name>
<evidence type="ECO:0000313" key="5">
    <source>
        <dbReference type="Proteomes" id="UP000061603"/>
    </source>
</evidence>
<feature type="domain" description="WYL" evidence="1">
    <location>
        <begin position="121"/>
        <end position="186"/>
    </location>
</feature>
<dbReference type="PATRIC" id="fig|1565605.3.peg.1020"/>
<gene>
    <name evidence="4" type="ORF">PG1C_04860</name>
</gene>
<evidence type="ECO:0000313" key="4">
    <source>
        <dbReference type="EMBL" id="AJP49422.1"/>
    </source>
</evidence>
<dbReference type="Pfam" id="PF26109">
    <property type="entry name" value="WHD_BrxR"/>
    <property type="match status" value="1"/>
</dbReference>
<protein>
    <submittedName>
        <fullName evidence="4">Uncharacterized protein</fullName>
    </submittedName>
</protein>
<dbReference type="EMBL" id="CP010554">
    <property type="protein sequence ID" value="AJP49422.1"/>
    <property type="molecule type" value="Genomic_DNA"/>
</dbReference>